<dbReference type="STRING" id="1121442.SAMN02745702_00564"/>
<organism evidence="1 2">
    <name type="scientific">Desulfobaculum bizertense DSM 18034</name>
    <dbReference type="NCBI Taxonomy" id="1121442"/>
    <lineage>
        <taxon>Bacteria</taxon>
        <taxon>Pseudomonadati</taxon>
        <taxon>Thermodesulfobacteriota</taxon>
        <taxon>Desulfovibrionia</taxon>
        <taxon>Desulfovibrionales</taxon>
        <taxon>Desulfovibrionaceae</taxon>
        <taxon>Desulfobaculum</taxon>
    </lineage>
</organism>
<evidence type="ECO:0000313" key="1">
    <source>
        <dbReference type="EMBL" id="SKA65511.1"/>
    </source>
</evidence>
<sequence>MGALVVLLGRCPKPCKGRCPLTPPKDEALGNPAIAQKLRAGCVKAVGFPLHPALNFWPSGRPVCSFSLRSNPFFLNARVQKEKGGELAEEKEALDVMPNKFEFHSREAWREFKLAEDT</sequence>
<gene>
    <name evidence="1" type="ORF">SAMN02745702_00564</name>
</gene>
<proteinExistence type="predicted"/>
<reference evidence="1 2" key="1">
    <citation type="submission" date="2017-02" db="EMBL/GenBank/DDBJ databases">
        <authorList>
            <person name="Peterson S.W."/>
        </authorList>
    </citation>
    <scope>NUCLEOTIDE SEQUENCE [LARGE SCALE GENOMIC DNA]</scope>
    <source>
        <strain evidence="1 2">DSM 18034</strain>
    </source>
</reference>
<name>A0A1T4VLR3_9BACT</name>
<evidence type="ECO:0000313" key="2">
    <source>
        <dbReference type="Proteomes" id="UP000189733"/>
    </source>
</evidence>
<protein>
    <submittedName>
        <fullName evidence="1">Uncharacterized protein</fullName>
    </submittedName>
</protein>
<keyword evidence="2" id="KW-1185">Reference proteome</keyword>
<dbReference type="Proteomes" id="UP000189733">
    <property type="component" value="Unassembled WGS sequence"/>
</dbReference>
<dbReference type="EMBL" id="FUYA01000001">
    <property type="protein sequence ID" value="SKA65511.1"/>
    <property type="molecule type" value="Genomic_DNA"/>
</dbReference>
<accession>A0A1T4VLR3</accession>
<dbReference type="AlphaFoldDB" id="A0A1T4VLR3"/>